<keyword evidence="3" id="KW-1185">Reference proteome</keyword>
<comment type="caution">
    <text evidence="2">The sequence shown here is derived from an EMBL/GenBank/DDBJ whole genome shotgun (WGS) entry which is preliminary data.</text>
</comment>
<name>A0AAD5SIT8_9FUNG</name>
<reference evidence="2" key="1">
    <citation type="submission" date="2020-05" db="EMBL/GenBank/DDBJ databases">
        <title>Phylogenomic resolution of chytrid fungi.</title>
        <authorList>
            <person name="Stajich J.E."/>
            <person name="Amses K."/>
            <person name="Simmons R."/>
            <person name="Seto K."/>
            <person name="Myers J."/>
            <person name="Bonds A."/>
            <person name="Quandt C.A."/>
            <person name="Barry K."/>
            <person name="Liu P."/>
            <person name="Grigoriev I."/>
            <person name="Longcore J.E."/>
            <person name="James T.Y."/>
        </authorList>
    </citation>
    <scope>NUCLEOTIDE SEQUENCE</scope>
    <source>
        <strain evidence="2">JEL0318</strain>
    </source>
</reference>
<proteinExistence type="predicted"/>
<feature type="coiled-coil region" evidence="1">
    <location>
        <begin position="34"/>
        <end position="79"/>
    </location>
</feature>
<dbReference type="Proteomes" id="UP001212841">
    <property type="component" value="Unassembled WGS sequence"/>
</dbReference>
<protein>
    <submittedName>
        <fullName evidence="2">Uncharacterized protein</fullName>
    </submittedName>
</protein>
<accession>A0AAD5SIT8</accession>
<organism evidence="2 3">
    <name type="scientific">Rhizophlyctis rosea</name>
    <dbReference type="NCBI Taxonomy" id="64517"/>
    <lineage>
        <taxon>Eukaryota</taxon>
        <taxon>Fungi</taxon>
        <taxon>Fungi incertae sedis</taxon>
        <taxon>Chytridiomycota</taxon>
        <taxon>Chytridiomycota incertae sedis</taxon>
        <taxon>Chytridiomycetes</taxon>
        <taxon>Rhizophlyctidales</taxon>
        <taxon>Rhizophlyctidaceae</taxon>
        <taxon>Rhizophlyctis</taxon>
    </lineage>
</organism>
<evidence type="ECO:0000256" key="1">
    <source>
        <dbReference type="SAM" id="Coils"/>
    </source>
</evidence>
<dbReference type="AlphaFoldDB" id="A0AAD5SIT8"/>
<dbReference type="EMBL" id="JADGJD010000036">
    <property type="protein sequence ID" value="KAJ3056358.1"/>
    <property type="molecule type" value="Genomic_DNA"/>
</dbReference>
<keyword evidence="1" id="KW-0175">Coiled coil</keyword>
<gene>
    <name evidence="2" type="ORF">HK097_007195</name>
</gene>
<evidence type="ECO:0000313" key="2">
    <source>
        <dbReference type="EMBL" id="KAJ3056358.1"/>
    </source>
</evidence>
<sequence length="214" mass="23969">MLSELYSESVEKEGQAKRELADCEQDRSVLRTGIEGLNAIVAGLRSEVDELREAAKATANELKEQKNHIQRQQNHLSEQNSLISSLSEKVRQDAIYNQQIAIRNLVTRGREHILLFHPKSPETPFNTYLSKIPSSVLTQIGLNERQRSALNLLRMGPKTLSNTASALVYNIPLSVVAEAIATKEGILRERLETLYSMVAREDMDVFAGLLEEGL</sequence>
<evidence type="ECO:0000313" key="3">
    <source>
        <dbReference type="Proteomes" id="UP001212841"/>
    </source>
</evidence>